<accession>A0A4Y2GZ30</accession>
<evidence type="ECO:0000313" key="3">
    <source>
        <dbReference type="Proteomes" id="UP000499080"/>
    </source>
</evidence>
<dbReference type="Proteomes" id="UP000499080">
    <property type="component" value="Unassembled WGS sequence"/>
</dbReference>
<feature type="region of interest" description="Disordered" evidence="1">
    <location>
        <begin position="1"/>
        <end position="20"/>
    </location>
</feature>
<evidence type="ECO:0000313" key="2">
    <source>
        <dbReference type="EMBL" id="GBM57334.1"/>
    </source>
</evidence>
<gene>
    <name evidence="2" type="ORF">AVEN_34434_1</name>
</gene>
<keyword evidence="3" id="KW-1185">Reference proteome</keyword>
<reference evidence="2 3" key="1">
    <citation type="journal article" date="2019" name="Sci. Rep.">
        <title>Orb-weaving spider Araneus ventricosus genome elucidates the spidroin gene catalogue.</title>
        <authorList>
            <person name="Kono N."/>
            <person name="Nakamura H."/>
            <person name="Ohtoshi R."/>
            <person name="Moran D.A.P."/>
            <person name="Shinohara A."/>
            <person name="Yoshida Y."/>
            <person name="Fujiwara M."/>
            <person name="Mori M."/>
            <person name="Tomita M."/>
            <person name="Arakawa K."/>
        </authorList>
    </citation>
    <scope>NUCLEOTIDE SEQUENCE [LARGE SCALE GENOMIC DNA]</scope>
</reference>
<organism evidence="2 3">
    <name type="scientific">Araneus ventricosus</name>
    <name type="common">Orbweaver spider</name>
    <name type="synonym">Epeira ventricosa</name>
    <dbReference type="NCBI Taxonomy" id="182803"/>
    <lineage>
        <taxon>Eukaryota</taxon>
        <taxon>Metazoa</taxon>
        <taxon>Ecdysozoa</taxon>
        <taxon>Arthropoda</taxon>
        <taxon>Chelicerata</taxon>
        <taxon>Arachnida</taxon>
        <taxon>Araneae</taxon>
        <taxon>Araneomorphae</taxon>
        <taxon>Entelegynae</taxon>
        <taxon>Araneoidea</taxon>
        <taxon>Araneidae</taxon>
        <taxon>Araneus</taxon>
    </lineage>
</organism>
<dbReference type="AlphaFoldDB" id="A0A4Y2GZ30"/>
<protein>
    <submittedName>
        <fullName evidence="2">Uncharacterized protein</fullName>
    </submittedName>
</protein>
<dbReference type="EMBL" id="BGPR01001589">
    <property type="protein sequence ID" value="GBM57334.1"/>
    <property type="molecule type" value="Genomic_DNA"/>
</dbReference>
<name>A0A4Y2GZ30_ARAVE</name>
<sequence>MTWSTPEQAPPSPNFHTTPTGGCLTHDVRFNVHREHIHGGPSMESGLERVITLRFDVRPATYKFFDLSPPRPESLDYATGLDCPSLKHLFLNKFH</sequence>
<comment type="caution">
    <text evidence="2">The sequence shown here is derived from an EMBL/GenBank/DDBJ whole genome shotgun (WGS) entry which is preliminary data.</text>
</comment>
<evidence type="ECO:0000256" key="1">
    <source>
        <dbReference type="SAM" id="MobiDB-lite"/>
    </source>
</evidence>
<proteinExistence type="predicted"/>